<dbReference type="PANTHER" id="PTHR33164:SF57">
    <property type="entry name" value="MARR-FAMILY TRANSCRIPTIONAL REGULATOR"/>
    <property type="match status" value="1"/>
</dbReference>
<dbReference type="OrthoDB" id="8906692at2"/>
<evidence type="ECO:0000313" key="6">
    <source>
        <dbReference type="Proteomes" id="UP000027866"/>
    </source>
</evidence>
<dbReference type="InterPro" id="IPR036388">
    <property type="entry name" value="WH-like_DNA-bd_sf"/>
</dbReference>
<dbReference type="KEGG" id="elq:Ga0102493_11253"/>
<gene>
    <name evidence="5" type="ORF">EH32_11630</name>
</gene>
<accession>A0A074N5W0</accession>
<dbReference type="PROSITE" id="PS01117">
    <property type="entry name" value="HTH_MARR_1"/>
    <property type="match status" value="1"/>
</dbReference>
<keyword evidence="6" id="KW-1185">Reference proteome</keyword>
<dbReference type="InterPro" id="IPR036390">
    <property type="entry name" value="WH_DNA-bd_sf"/>
</dbReference>
<dbReference type="Pfam" id="PF12802">
    <property type="entry name" value="MarR_2"/>
    <property type="match status" value="1"/>
</dbReference>
<dbReference type="PANTHER" id="PTHR33164">
    <property type="entry name" value="TRANSCRIPTIONAL REGULATOR, MARR FAMILY"/>
    <property type="match status" value="1"/>
</dbReference>
<dbReference type="InterPro" id="IPR000835">
    <property type="entry name" value="HTH_MarR-typ"/>
</dbReference>
<organism evidence="5 6">
    <name type="scientific">Erythrobacter litoralis</name>
    <dbReference type="NCBI Taxonomy" id="39960"/>
    <lineage>
        <taxon>Bacteria</taxon>
        <taxon>Pseudomonadati</taxon>
        <taxon>Pseudomonadota</taxon>
        <taxon>Alphaproteobacteria</taxon>
        <taxon>Sphingomonadales</taxon>
        <taxon>Erythrobacteraceae</taxon>
        <taxon>Erythrobacter/Porphyrobacter group</taxon>
        <taxon>Erythrobacter</taxon>
    </lineage>
</organism>
<dbReference type="GO" id="GO:0006950">
    <property type="term" value="P:response to stress"/>
    <property type="evidence" value="ECO:0007669"/>
    <property type="project" value="TreeGrafter"/>
</dbReference>
<sequence>MTQIFSADAPATTETDQPWGLGGFLPYRLSLASNAVSSLIAERYRKRFGLKIPEWRVMAVLGDTANGTGREGRTQRDLTRATLMDKVAVNRACKVLEERGLIARAANEADGRSHILELTAEGRAVHAEIMPLALATEAELFEGLAPAEQKEVKRLLQRLYERAIALSEDTSVETPAV</sequence>
<dbReference type="SUPFAM" id="SSF46785">
    <property type="entry name" value="Winged helix' DNA-binding domain"/>
    <property type="match status" value="1"/>
</dbReference>
<dbReference type="RefSeq" id="WP_081845628.1">
    <property type="nucleotide sequence ID" value="NZ_CP017057.1"/>
</dbReference>
<dbReference type="EMBL" id="JMIX01000006">
    <property type="protein sequence ID" value="KEO93362.1"/>
    <property type="molecule type" value="Genomic_DNA"/>
</dbReference>
<name>A0A074N5W0_9SPHN</name>
<evidence type="ECO:0000256" key="3">
    <source>
        <dbReference type="ARBA" id="ARBA00023163"/>
    </source>
</evidence>
<evidence type="ECO:0000259" key="4">
    <source>
        <dbReference type="PROSITE" id="PS50995"/>
    </source>
</evidence>
<dbReference type="InterPro" id="IPR023187">
    <property type="entry name" value="Tscrpt_reg_MarR-type_CS"/>
</dbReference>
<dbReference type="SMART" id="SM00347">
    <property type="entry name" value="HTH_MARR"/>
    <property type="match status" value="1"/>
</dbReference>
<dbReference type="Gene3D" id="1.10.10.10">
    <property type="entry name" value="Winged helix-like DNA-binding domain superfamily/Winged helix DNA-binding domain"/>
    <property type="match status" value="1"/>
</dbReference>
<keyword evidence="3" id="KW-0804">Transcription</keyword>
<dbReference type="GO" id="GO:0003677">
    <property type="term" value="F:DNA binding"/>
    <property type="evidence" value="ECO:0007669"/>
    <property type="project" value="UniProtKB-KW"/>
</dbReference>
<dbReference type="Proteomes" id="UP000027866">
    <property type="component" value="Unassembled WGS sequence"/>
</dbReference>
<dbReference type="InterPro" id="IPR039422">
    <property type="entry name" value="MarR/SlyA-like"/>
</dbReference>
<feature type="domain" description="HTH marR-type" evidence="4">
    <location>
        <begin position="22"/>
        <end position="161"/>
    </location>
</feature>
<evidence type="ECO:0000256" key="2">
    <source>
        <dbReference type="ARBA" id="ARBA00023125"/>
    </source>
</evidence>
<dbReference type="GO" id="GO:0003700">
    <property type="term" value="F:DNA-binding transcription factor activity"/>
    <property type="evidence" value="ECO:0007669"/>
    <property type="project" value="InterPro"/>
</dbReference>
<reference evidence="5 6" key="1">
    <citation type="submission" date="2014-04" db="EMBL/GenBank/DDBJ databases">
        <title>A comprehensive comparison of genomes of Erythrobacter spp. Strains.</title>
        <authorList>
            <person name="Zheng Q."/>
        </authorList>
    </citation>
    <scope>NUCLEOTIDE SEQUENCE [LARGE SCALE GENOMIC DNA]</scope>
    <source>
        <strain evidence="5 6">DSM 8509</strain>
    </source>
</reference>
<dbReference type="AlphaFoldDB" id="A0A074N5W0"/>
<dbReference type="PRINTS" id="PR00598">
    <property type="entry name" value="HTHMARR"/>
</dbReference>
<dbReference type="PATRIC" id="fig|39960.10.peg.2505"/>
<proteinExistence type="predicted"/>
<dbReference type="PROSITE" id="PS50995">
    <property type="entry name" value="HTH_MARR_2"/>
    <property type="match status" value="1"/>
</dbReference>
<keyword evidence="1" id="KW-0805">Transcription regulation</keyword>
<protein>
    <submittedName>
        <fullName evidence="5">MarR family transcriptional regulator</fullName>
    </submittedName>
</protein>
<evidence type="ECO:0000313" key="5">
    <source>
        <dbReference type="EMBL" id="KEO93362.1"/>
    </source>
</evidence>
<keyword evidence="2" id="KW-0238">DNA-binding</keyword>
<comment type="caution">
    <text evidence="5">The sequence shown here is derived from an EMBL/GenBank/DDBJ whole genome shotgun (WGS) entry which is preliminary data.</text>
</comment>
<evidence type="ECO:0000256" key="1">
    <source>
        <dbReference type="ARBA" id="ARBA00023015"/>
    </source>
</evidence>